<accession>A0ABV5CL03</accession>
<reference evidence="1 2" key="1">
    <citation type="submission" date="2024-04" db="EMBL/GenBank/DDBJ databases">
        <title>Polymorphospora sp. isolated from Baiyangdian Lake in Xiong'an New Area.</title>
        <authorList>
            <person name="Zhang X."/>
            <person name="Liu J."/>
        </authorList>
    </citation>
    <scope>NUCLEOTIDE SEQUENCE [LARGE SCALE GENOMIC DNA]</scope>
    <source>
        <strain evidence="1 2">2-325</strain>
    </source>
</reference>
<gene>
    <name evidence="1" type="ORF">AAFH96_05215</name>
</gene>
<dbReference type="EMBL" id="JBCGDC010000010">
    <property type="protein sequence ID" value="MFB6392501.1"/>
    <property type="molecule type" value="Genomic_DNA"/>
</dbReference>
<organism evidence="1 2">
    <name type="scientific">Polymorphospora lycopeni</name>
    <dbReference type="NCBI Taxonomy" id="3140240"/>
    <lineage>
        <taxon>Bacteria</taxon>
        <taxon>Bacillati</taxon>
        <taxon>Actinomycetota</taxon>
        <taxon>Actinomycetes</taxon>
        <taxon>Micromonosporales</taxon>
        <taxon>Micromonosporaceae</taxon>
        <taxon>Polymorphospora</taxon>
    </lineage>
</organism>
<protein>
    <recommendedName>
        <fullName evidence="3">Band 7 domain-containing protein</fullName>
    </recommendedName>
</protein>
<evidence type="ECO:0008006" key="3">
    <source>
        <dbReference type="Google" id="ProtNLM"/>
    </source>
</evidence>
<comment type="caution">
    <text evidence="1">The sequence shown here is derived from an EMBL/GenBank/DDBJ whole genome shotgun (WGS) entry which is preliminary data.</text>
</comment>
<dbReference type="RefSeq" id="WP_375733238.1">
    <property type="nucleotide sequence ID" value="NZ_JBCGDC010000010.1"/>
</dbReference>
<evidence type="ECO:0000313" key="1">
    <source>
        <dbReference type="EMBL" id="MFB6392501.1"/>
    </source>
</evidence>
<keyword evidence="2" id="KW-1185">Reference proteome</keyword>
<dbReference type="Proteomes" id="UP001582793">
    <property type="component" value="Unassembled WGS sequence"/>
</dbReference>
<proteinExistence type="predicted"/>
<sequence length="336" mass="37706">MSTTFWPLLTERTLGPAKSRLLLFARRDVTELPRQEPGTALVFTIGDRYEVLHERRHLTGREDIVVEAVAVSLVDVRERFVPVDILIPSASAADDFRIRVVFRCQVTDPEAVVRDGLTDISVSLGDYLRRDRRLESLGAMSGIDDLNEVRESVTAQVKAYCTVHPPRLSGVEVVFSTVEVSKPTGLVEHASRMRDEQWRQLEQRLRRSFEADDAGWIADLIRCGPEGVVALAISRGDITAGQAADRAYQVTDEKQRKLAEMLALLQKDGHLDRLRVDADILVDAFTDSITPRRAAAGPELGKVDREWERRGIAGKPARTEDLVLDEDELDDDDIER</sequence>
<name>A0ABV5CL03_9ACTN</name>
<evidence type="ECO:0000313" key="2">
    <source>
        <dbReference type="Proteomes" id="UP001582793"/>
    </source>
</evidence>